<evidence type="ECO:0000313" key="3">
    <source>
        <dbReference type="EMBL" id="RNA20947.1"/>
    </source>
</evidence>
<dbReference type="OrthoDB" id="5322100at2759"/>
<dbReference type="EMBL" id="REGN01003754">
    <property type="protein sequence ID" value="RNA20947.1"/>
    <property type="molecule type" value="Genomic_DNA"/>
</dbReference>
<dbReference type="AlphaFoldDB" id="A0A3M7RBQ6"/>
<evidence type="ECO:0000259" key="2">
    <source>
        <dbReference type="PROSITE" id="PS50095"/>
    </source>
</evidence>
<feature type="domain" description="PLAT" evidence="2">
    <location>
        <begin position="287"/>
        <end position="402"/>
    </location>
</feature>
<feature type="domain" description="PLAT" evidence="2">
    <location>
        <begin position="415"/>
        <end position="537"/>
    </location>
</feature>
<dbReference type="STRING" id="10195.A0A3M7RBQ6"/>
<feature type="domain" description="PLAT" evidence="2">
    <location>
        <begin position="154"/>
        <end position="272"/>
    </location>
</feature>
<feature type="non-terminal residue" evidence="3">
    <location>
        <position position="788"/>
    </location>
</feature>
<reference evidence="3 4" key="1">
    <citation type="journal article" date="2018" name="Sci. Rep.">
        <title>Genomic signatures of local adaptation to the degree of environmental predictability in rotifers.</title>
        <authorList>
            <person name="Franch-Gras L."/>
            <person name="Hahn C."/>
            <person name="Garcia-Roger E.M."/>
            <person name="Carmona M.J."/>
            <person name="Serra M."/>
            <person name="Gomez A."/>
        </authorList>
    </citation>
    <scope>NUCLEOTIDE SEQUENCE [LARGE SCALE GENOMIC DNA]</scope>
    <source>
        <strain evidence="3">HYR1</strain>
    </source>
</reference>
<protein>
    <submittedName>
        <fullName evidence="3">Lipoxygenase homology domain-containing 1 isoform X1</fullName>
    </submittedName>
</protein>
<dbReference type="PANTHER" id="PTHR45901:SF3">
    <property type="entry name" value="LIPOXYGENASE HOMOLOGY DOMAIN-CONTAINING PROTEIN 1"/>
    <property type="match status" value="1"/>
</dbReference>
<sequence length="788" mass="89303">AGTDANVYLTLFGEFGDSGEKELIESNHGNKFERKQIDRFFIRTADLGPLFKCLIRHDGSGISSDWLLDRVEVTEGRNKYIFVCERWLSKSRDDKKLERIIFEKNYNGPRITSTSSLSIKSNIGGSKMAGSDPRLSIRQQSPFGQHHDLDGPTIPYRVTIRTGDEKKCGISSQAFIRLFGESKKQRTERIKLQLAKKSRFEPGSSENFQIEALDIGELRQIEIGHDGAGPNESWFVKYIEISEPIKGRTYFITCNSWLSTEKGDGLTVRRFNVDETNTKISSFRGLIPYILTIHTGDVPKAGTDSDVTLKFFGSKGTSGDIVIEKIDNRFDRDSIDTVNIDLDDIGSLKKVRVSHDGKGSRKEWFLDRIEMTNAKTKKQYVFVAEQWLSKKRADSRGLSIDVPVFRNNEQTIGMTDYKILVKTSDISGAGTDANVFITLFGENGDTGELELKKTKALSNLFEKGQTDEFNFKDILSVGEITKLRIWHDNTGNLLGNTHWHLDSVQIHDSTTGRVYKFECKKWLSKSKDDKQLVRELTPILDSRDEPSPGAKTTYEITVQTADEADAGTKHNIEIVLIGDYGETRPKLFENTSENKILRRGHSDIFAFNTRSVGELREILLSHVGNFSKSESQWICDYVKIKDLNTGTVYKFPVMSIFKLNKKPKAFKCETKKESQVSLTRGLKNVDYEVLVVTGSEKGAGTNATASITIYGKNGDSGKRVLKKGFDRSEKEEFIIECLDLGEITKVHIEHDNTSFKKDWFLERIEIKDKSTGRHYVFPCEKWLSKNKE</sequence>
<organism evidence="3 4">
    <name type="scientific">Brachionus plicatilis</name>
    <name type="common">Marine rotifer</name>
    <name type="synonym">Brachionus muelleri</name>
    <dbReference type="NCBI Taxonomy" id="10195"/>
    <lineage>
        <taxon>Eukaryota</taxon>
        <taxon>Metazoa</taxon>
        <taxon>Spiralia</taxon>
        <taxon>Gnathifera</taxon>
        <taxon>Rotifera</taxon>
        <taxon>Eurotatoria</taxon>
        <taxon>Monogononta</taxon>
        <taxon>Pseudotrocha</taxon>
        <taxon>Ploima</taxon>
        <taxon>Brachionidae</taxon>
        <taxon>Brachionus</taxon>
    </lineage>
</organism>
<dbReference type="PANTHER" id="PTHR45901">
    <property type="entry name" value="PROTEIN CBG12474"/>
    <property type="match status" value="1"/>
</dbReference>
<proteinExistence type="predicted"/>
<dbReference type="Pfam" id="PF01477">
    <property type="entry name" value="PLAT"/>
    <property type="match status" value="6"/>
</dbReference>
<dbReference type="Gene3D" id="2.40.180.10">
    <property type="entry name" value="Catalase core domain"/>
    <property type="match status" value="6"/>
</dbReference>
<dbReference type="InterPro" id="IPR001024">
    <property type="entry name" value="PLAT/LH2_dom"/>
</dbReference>
<feature type="non-terminal residue" evidence="3">
    <location>
        <position position="1"/>
    </location>
</feature>
<dbReference type="InterPro" id="IPR036392">
    <property type="entry name" value="PLAT/LH2_dom_sf"/>
</dbReference>
<feature type="domain" description="PLAT" evidence="2">
    <location>
        <begin position="685"/>
        <end position="788"/>
    </location>
</feature>
<dbReference type="InterPro" id="IPR052970">
    <property type="entry name" value="Inner_ear_hair_cell_LOXHD"/>
</dbReference>
<feature type="domain" description="PLAT" evidence="2">
    <location>
        <begin position="552"/>
        <end position="671"/>
    </location>
</feature>
<comment type="caution">
    <text evidence="1">Lacks conserved residue(s) required for the propagation of feature annotation.</text>
</comment>
<accession>A0A3M7RBQ6</accession>
<evidence type="ECO:0000313" key="4">
    <source>
        <dbReference type="Proteomes" id="UP000276133"/>
    </source>
</evidence>
<dbReference type="CDD" id="cd01756">
    <property type="entry name" value="PLAT_repeat"/>
    <property type="match status" value="3"/>
</dbReference>
<feature type="domain" description="PLAT" evidence="2">
    <location>
        <begin position="1"/>
        <end position="102"/>
    </location>
</feature>
<comment type="caution">
    <text evidence="3">The sequence shown here is derived from an EMBL/GenBank/DDBJ whole genome shotgun (WGS) entry which is preliminary data.</text>
</comment>
<dbReference type="SUPFAM" id="SSF49723">
    <property type="entry name" value="Lipase/lipooxygenase domain (PLAT/LH2 domain)"/>
    <property type="match status" value="6"/>
</dbReference>
<dbReference type="PROSITE" id="PS50095">
    <property type="entry name" value="PLAT"/>
    <property type="match status" value="6"/>
</dbReference>
<gene>
    <name evidence="3" type="ORF">BpHYR1_051328</name>
</gene>
<name>A0A3M7RBQ6_BRAPC</name>
<keyword evidence="4" id="KW-1185">Reference proteome</keyword>
<dbReference type="Proteomes" id="UP000276133">
    <property type="component" value="Unassembled WGS sequence"/>
</dbReference>
<evidence type="ECO:0000256" key="1">
    <source>
        <dbReference type="PROSITE-ProRule" id="PRU00152"/>
    </source>
</evidence>
<dbReference type="SMART" id="SM00308">
    <property type="entry name" value="LH2"/>
    <property type="match status" value="6"/>
</dbReference>